<sequence>MLSNVRSLENKLDVIQPSRSTEHEAKDCCVFVFTETWLNDKIPNSSVQLHWLTCCRADRDSSLSGKTRGGGLCVYINKEWCNNSAVVTKHCSSLVEFMFVKCRPFYLPREFTANHLNLKSVLPKFYQHVNFATRGNNTLDFVYTTNKNAYRAEPAPTSDTQTTSLLCYLLCYLSHGIKKAKHQCAQKINNNFSDSKDTRSLWQAIQTITDYKPLPQASDDDTSLPDALNHFYS</sequence>
<dbReference type="Proteomes" id="UP001529510">
    <property type="component" value="Unassembled WGS sequence"/>
</dbReference>
<organism evidence="1 2">
    <name type="scientific">Cirrhinus mrigala</name>
    <name type="common">Mrigala</name>
    <dbReference type="NCBI Taxonomy" id="683832"/>
    <lineage>
        <taxon>Eukaryota</taxon>
        <taxon>Metazoa</taxon>
        <taxon>Chordata</taxon>
        <taxon>Craniata</taxon>
        <taxon>Vertebrata</taxon>
        <taxon>Euteleostomi</taxon>
        <taxon>Actinopterygii</taxon>
        <taxon>Neopterygii</taxon>
        <taxon>Teleostei</taxon>
        <taxon>Ostariophysi</taxon>
        <taxon>Cypriniformes</taxon>
        <taxon>Cyprinidae</taxon>
        <taxon>Labeoninae</taxon>
        <taxon>Labeonini</taxon>
        <taxon>Cirrhinus</taxon>
    </lineage>
</organism>
<accession>A0ABD0MMS6</accession>
<dbReference type="PANTHER" id="PTHR47510:SF3">
    <property type="entry name" value="ENDO_EXONUCLEASE_PHOSPHATASE DOMAIN-CONTAINING PROTEIN"/>
    <property type="match status" value="1"/>
</dbReference>
<protein>
    <submittedName>
        <fullName evidence="1">Uncharacterized protein</fullName>
    </submittedName>
</protein>
<evidence type="ECO:0000313" key="1">
    <source>
        <dbReference type="EMBL" id="KAL0150418.1"/>
    </source>
</evidence>
<keyword evidence="2" id="KW-1185">Reference proteome</keyword>
<reference evidence="1 2" key="1">
    <citation type="submission" date="2024-05" db="EMBL/GenBank/DDBJ databases">
        <title>Genome sequencing and assembly of Indian major carp, Cirrhinus mrigala (Hamilton, 1822).</title>
        <authorList>
            <person name="Mohindra V."/>
            <person name="Chowdhury L.M."/>
            <person name="Lal K."/>
            <person name="Jena J.K."/>
        </authorList>
    </citation>
    <scope>NUCLEOTIDE SEQUENCE [LARGE SCALE GENOMIC DNA]</scope>
    <source>
        <strain evidence="1">CM1030</strain>
        <tissue evidence="1">Blood</tissue>
    </source>
</reference>
<name>A0ABD0MMS6_CIRMR</name>
<dbReference type="EMBL" id="JAMKFB020000295">
    <property type="protein sequence ID" value="KAL0150418.1"/>
    <property type="molecule type" value="Genomic_DNA"/>
</dbReference>
<comment type="caution">
    <text evidence="1">The sequence shown here is derived from an EMBL/GenBank/DDBJ whole genome shotgun (WGS) entry which is preliminary data.</text>
</comment>
<evidence type="ECO:0000313" key="2">
    <source>
        <dbReference type="Proteomes" id="UP001529510"/>
    </source>
</evidence>
<proteinExistence type="predicted"/>
<dbReference type="AlphaFoldDB" id="A0ABD0MMS6"/>
<gene>
    <name evidence="1" type="ORF">M9458_054235</name>
</gene>
<dbReference type="PANTHER" id="PTHR47510">
    <property type="entry name" value="REVERSE TRANSCRIPTASE DOMAIN-CONTAINING PROTEIN"/>
    <property type="match status" value="1"/>
</dbReference>